<evidence type="ECO:0000256" key="2">
    <source>
        <dbReference type="ARBA" id="ARBA00022603"/>
    </source>
</evidence>
<dbReference type="Proteomes" id="UP000068905">
    <property type="component" value="Chromosome"/>
</dbReference>
<dbReference type="RefSeq" id="WP_053819503.1">
    <property type="nucleotide sequence ID" value="NZ_CP006911.1"/>
</dbReference>
<dbReference type="EMBL" id="CP006911">
    <property type="protein sequence ID" value="ALE01215.1"/>
    <property type="molecule type" value="Genomic_DNA"/>
</dbReference>
<keyword evidence="3 4" id="KW-0808">Transferase</keyword>
<dbReference type="EC" id="2.1.1.-" evidence="4"/>
<comment type="similarity">
    <text evidence="1 4">Belongs to the trimethylamine methyltransferase family.</text>
</comment>
<dbReference type="GO" id="GO:0008168">
    <property type="term" value="F:methyltransferase activity"/>
    <property type="evidence" value="ECO:0007669"/>
    <property type="project" value="UniProtKB-KW"/>
</dbReference>
<evidence type="ECO:0000256" key="4">
    <source>
        <dbReference type="PIRNR" id="PIRNR037567"/>
    </source>
</evidence>
<evidence type="ECO:0000256" key="1">
    <source>
        <dbReference type="ARBA" id="ARBA00007137"/>
    </source>
</evidence>
<dbReference type="OrthoDB" id="5713681at2"/>
<protein>
    <recommendedName>
        <fullName evidence="4">Methyltransferase</fullName>
        <ecNumber evidence="4">2.1.1.-</ecNumber>
    </recommendedName>
</protein>
<dbReference type="PIRSF" id="PIRSF037567">
    <property type="entry name" value="MTTB_MeTrfase"/>
    <property type="match status" value="1"/>
</dbReference>
<evidence type="ECO:0000313" key="6">
    <source>
        <dbReference type="Proteomes" id="UP000068905"/>
    </source>
</evidence>
<dbReference type="GO" id="GO:0015948">
    <property type="term" value="P:methanogenesis"/>
    <property type="evidence" value="ECO:0007669"/>
    <property type="project" value="UniProtKB-UniRule"/>
</dbReference>
<dbReference type="InterPro" id="IPR038601">
    <property type="entry name" value="MttB-like_sf"/>
</dbReference>
<organism evidence="5 6">
    <name type="scientific">Candidatus Pseudothioglobus singularis PS1</name>
    <dbReference type="NCBI Taxonomy" id="1125411"/>
    <lineage>
        <taxon>Bacteria</taxon>
        <taxon>Pseudomonadati</taxon>
        <taxon>Pseudomonadota</taxon>
        <taxon>Gammaproteobacteria</taxon>
        <taxon>Candidatus Pseudothioglobaceae</taxon>
        <taxon>Candidatus Pseudothioglobus</taxon>
    </lineage>
</organism>
<evidence type="ECO:0000256" key="3">
    <source>
        <dbReference type="ARBA" id="ARBA00022679"/>
    </source>
</evidence>
<evidence type="ECO:0000313" key="5">
    <source>
        <dbReference type="EMBL" id="ALE01215.1"/>
    </source>
</evidence>
<gene>
    <name evidence="5" type="ORF">W908_00465</name>
</gene>
<sequence length="506" mass="55484">MRRGRSKSVREVTNFQQAPYGQKKNPFQPMSIFSEDEIEAIHQASLKVLCDTGMDIQSPRAVEILKREGAMIGSDGRRVRFDPDFVMEKISTTPSEFTLHGRHKGRHVHVGGQSVINTLVSSAPNVSDLDRGRILGNFEDYSNLIKLGEILNTVHALGGYPVEPCDLDVSERHLHAVSAAARLSTKPLFGYAIGSERMLDAIEIVRIGRGIDRETLLKEPSITTVVNANSPLVYDKALLEGAIEMAEHNQPVIYTPFTLAGAMAPITVAGALVQQNAESLAGLAFHQCVNPGAPAIYGSFTSNVDMKSGSPAFGTPEYTKATIASGQLARKYKIPLRASNANASNAPDEQSVYESQMSLWACMLGQVNFILHGHGWIEGGLCASYEKVILDAEMNQMMEAFLMPSLVNNDTLGVEAIAEVGPASHFFAAQQTLDRYETEHYNPMLSDWRNFESWRDAGSETASQRANKIWKQLLDDYKEPKLAPEVEEELSGFVDRRVSEGGAAPL</sequence>
<proteinExistence type="inferred from homology"/>
<dbReference type="InterPro" id="IPR010426">
    <property type="entry name" value="MTTB_MeTrfase"/>
</dbReference>
<reference evidence="5 6" key="1">
    <citation type="journal article" date="2015" name="Genome Announc.">
        <title>Genome Sequence of 'Candidatus Thioglobus singularis' Strain PS1, a Mixotroph from the SUP05 Clade of Marine Gammaproteobacteria.</title>
        <authorList>
            <person name="Marshall K.T."/>
            <person name="Morris R.M."/>
        </authorList>
    </citation>
    <scope>NUCLEOTIDE SEQUENCE [LARGE SCALE GENOMIC DNA]</scope>
    <source>
        <strain evidence="5 6">PS1</strain>
    </source>
</reference>
<name>A0A0M3T1M2_9GAMM</name>
<dbReference type="STRING" id="1125411.W908_00465"/>
<dbReference type="Gene3D" id="3.20.20.480">
    <property type="entry name" value="Trimethylamine methyltransferase-like"/>
    <property type="match status" value="1"/>
</dbReference>
<dbReference type="GO" id="GO:0032259">
    <property type="term" value="P:methylation"/>
    <property type="evidence" value="ECO:0007669"/>
    <property type="project" value="UniProtKB-KW"/>
</dbReference>
<keyword evidence="6" id="KW-1185">Reference proteome</keyword>
<keyword evidence="2 5" id="KW-0489">Methyltransferase</keyword>
<dbReference type="Pfam" id="PF06253">
    <property type="entry name" value="MTTB"/>
    <property type="match status" value="1"/>
</dbReference>
<dbReference type="PATRIC" id="fig|1125411.7.peg.92"/>
<dbReference type="KEGG" id="tsn:W908_00465"/>
<dbReference type="AlphaFoldDB" id="A0A0M3T1M2"/>
<accession>A0A0M3T1M2</accession>